<dbReference type="Gene3D" id="1.10.357.10">
    <property type="entry name" value="Tetracycline Repressor, domain 2"/>
    <property type="match status" value="1"/>
</dbReference>
<dbReference type="GO" id="GO:0003700">
    <property type="term" value="F:DNA-binding transcription factor activity"/>
    <property type="evidence" value="ECO:0007669"/>
    <property type="project" value="TreeGrafter"/>
</dbReference>
<dbReference type="OrthoDB" id="3867339at2"/>
<dbReference type="EMBL" id="VIGB01000003">
    <property type="protein sequence ID" value="TQF06143.1"/>
    <property type="molecule type" value="Genomic_DNA"/>
</dbReference>
<dbReference type="SUPFAM" id="SSF46689">
    <property type="entry name" value="Homeodomain-like"/>
    <property type="match status" value="1"/>
</dbReference>
<protein>
    <submittedName>
        <fullName evidence="4">TetR/AcrR family transcriptional regulator</fullName>
    </submittedName>
</protein>
<dbReference type="PROSITE" id="PS50977">
    <property type="entry name" value="HTH_TETR_2"/>
    <property type="match status" value="1"/>
</dbReference>
<evidence type="ECO:0000256" key="1">
    <source>
        <dbReference type="ARBA" id="ARBA00023125"/>
    </source>
</evidence>
<evidence type="ECO:0000259" key="3">
    <source>
        <dbReference type="PROSITE" id="PS50977"/>
    </source>
</evidence>
<feature type="domain" description="HTH tetR-type" evidence="3">
    <location>
        <begin position="47"/>
        <end position="107"/>
    </location>
</feature>
<dbReference type="Proteomes" id="UP000319103">
    <property type="component" value="Unassembled WGS sequence"/>
</dbReference>
<keyword evidence="1 2" id="KW-0238">DNA-binding</keyword>
<dbReference type="InterPro" id="IPR001647">
    <property type="entry name" value="HTH_TetR"/>
</dbReference>
<dbReference type="Pfam" id="PF00440">
    <property type="entry name" value="TetR_N"/>
    <property type="match status" value="1"/>
</dbReference>
<feature type="DNA-binding region" description="H-T-H motif" evidence="2">
    <location>
        <begin position="70"/>
        <end position="89"/>
    </location>
</feature>
<reference evidence="4 5" key="1">
    <citation type="submission" date="2019-06" db="EMBL/GenBank/DDBJ databases">
        <title>Description of Kitasatospora acidophila sp. nov. isolated from pine grove soil, and reclassification of Streptomyces novaecaesareae to Kitasatospora novaeceasareae comb. nov.</title>
        <authorList>
            <person name="Kim M.J."/>
        </authorList>
    </citation>
    <scope>NUCLEOTIDE SEQUENCE [LARGE SCALE GENOMIC DNA]</scope>
    <source>
        <strain evidence="4 5">MMS16-CNU292</strain>
    </source>
</reference>
<dbReference type="PANTHER" id="PTHR30055:SF241">
    <property type="entry name" value="TRANSCRIPTIONAL REGULATORY PROTEIN"/>
    <property type="match status" value="1"/>
</dbReference>
<evidence type="ECO:0000313" key="5">
    <source>
        <dbReference type="Proteomes" id="UP000319103"/>
    </source>
</evidence>
<organism evidence="4 5">
    <name type="scientific">Kitasatospora acidiphila</name>
    <dbReference type="NCBI Taxonomy" id="2567942"/>
    <lineage>
        <taxon>Bacteria</taxon>
        <taxon>Bacillati</taxon>
        <taxon>Actinomycetota</taxon>
        <taxon>Actinomycetes</taxon>
        <taxon>Kitasatosporales</taxon>
        <taxon>Streptomycetaceae</taxon>
        <taxon>Kitasatospora</taxon>
    </lineage>
</organism>
<evidence type="ECO:0000256" key="2">
    <source>
        <dbReference type="PROSITE-ProRule" id="PRU00335"/>
    </source>
</evidence>
<sequence length="256" mass="27497">MERKLRKNLELDVTSGDLILPGVRSGRDPARSIRRGPSRVPPEVVAATQRERLLDGVVHTVAACGYAGARVSDICQAAGVTRPVFYEQFSGKEEAFLAAHRHGCAVVIRRMEEAFAAQLDWCAGVHAALRVMLAILAEVPAFATMAVVEIEAVGPAGRLAREQLRVRLRRLFSGCPLVPAGISRELLVDSVVGGAYSTVYRYIATGRQDELPDLLPTLSFAAMAPFLGPEEAAEQVAAAQAAGVGWRRPLLPCTDS</sequence>
<proteinExistence type="predicted"/>
<accession>A0A540WAV6</accession>
<dbReference type="InterPro" id="IPR009057">
    <property type="entry name" value="Homeodomain-like_sf"/>
</dbReference>
<dbReference type="AlphaFoldDB" id="A0A540WAV6"/>
<gene>
    <name evidence="4" type="ORF">E6W39_32895</name>
</gene>
<keyword evidence="5" id="KW-1185">Reference proteome</keyword>
<evidence type="ECO:0000313" key="4">
    <source>
        <dbReference type="EMBL" id="TQF06143.1"/>
    </source>
</evidence>
<name>A0A540WAV6_9ACTN</name>
<dbReference type="InterPro" id="IPR050109">
    <property type="entry name" value="HTH-type_TetR-like_transc_reg"/>
</dbReference>
<comment type="caution">
    <text evidence="4">The sequence shown here is derived from an EMBL/GenBank/DDBJ whole genome shotgun (WGS) entry which is preliminary data.</text>
</comment>
<dbReference type="PANTHER" id="PTHR30055">
    <property type="entry name" value="HTH-TYPE TRANSCRIPTIONAL REGULATOR RUTR"/>
    <property type="match status" value="1"/>
</dbReference>
<dbReference type="GO" id="GO:0000976">
    <property type="term" value="F:transcription cis-regulatory region binding"/>
    <property type="evidence" value="ECO:0007669"/>
    <property type="project" value="TreeGrafter"/>
</dbReference>